<reference evidence="11" key="1">
    <citation type="submission" date="2022-06" db="EMBL/GenBank/DDBJ databases">
        <title>Aquibacillus sp. a new bacterium isolated from soil saline samples.</title>
        <authorList>
            <person name="Galisteo C."/>
            <person name="De La Haba R."/>
            <person name="Sanchez-Porro C."/>
            <person name="Ventosa A."/>
        </authorList>
    </citation>
    <scope>NUCLEOTIDE SEQUENCE</scope>
    <source>
        <strain evidence="11">JCM 12387</strain>
    </source>
</reference>
<dbReference type="RefSeq" id="WP_259871927.1">
    <property type="nucleotide sequence ID" value="NZ_JAMQJZ010000001.1"/>
</dbReference>
<sequence length="260" mass="29887">MSRPLSGKRILVTRAKEQTKEFSEKMKEVGAIPVVVPLLHIRPTYSNDNRVIFQNLHDFTWIFFTSANGVKFFFQQLYEYGFDKNWLSPLQIAVVGDKTEMMLNHYGCTAEFKPRDFSGEAMMEEFLKDDRSNERIVLACGNRSRQEIPCALEQHDIFYKRLITYETLINADDSTLLEEYIASGEIDIFTFTSPSAVEALHRLINTTLFEKIAREHLCVCIGSTTEKKALELGLKQVLVPDTFTIEGMLQVLIDYYKAKG</sequence>
<evidence type="ECO:0000256" key="6">
    <source>
        <dbReference type="ARBA" id="ARBA00037589"/>
    </source>
</evidence>
<evidence type="ECO:0000313" key="12">
    <source>
        <dbReference type="Proteomes" id="UP001145072"/>
    </source>
</evidence>
<protein>
    <recommendedName>
        <fullName evidence="7 9">Uroporphyrinogen-III synthase</fullName>
        <ecNumber evidence="3 9">4.2.1.75</ecNumber>
    </recommendedName>
</protein>
<dbReference type="InterPro" id="IPR036108">
    <property type="entry name" value="4pyrrol_syn_uPrphyn_synt_sf"/>
</dbReference>
<comment type="caution">
    <text evidence="11">The sequence shown here is derived from an EMBL/GenBank/DDBJ whole genome shotgun (WGS) entry which is preliminary data.</text>
</comment>
<evidence type="ECO:0000256" key="9">
    <source>
        <dbReference type="RuleBase" id="RU366031"/>
    </source>
</evidence>
<evidence type="ECO:0000256" key="5">
    <source>
        <dbReference type="ARBA" id="ARBA00023244"/>
    </source>
</evidence>
<evidence type="ECO:0000256" key="2">
    <source>
        <dbReference type="ARBA" id="ARBA00008133"/>
    </source>
</evidence>
<dbReference type="EC" id="4.2.1.75" evidence="3 9"/>
<gene>
    <name evidence="11" type="ORF">NC661_02145</name>
</gene>
<dbReference type="InterPro" id="IPR039793">
    <property type="entry name" value="UROS/Hem4"/>
</dbReference>
<dbReference type="EMBL" id="JAMQJZ010000001">
    <property type="protein sequence ID" value="MDC3419179.1"/>
    <property type="molecule type" value="Genomic_DNA"/>
</dbReference>
<dbReference type="AlphaFoldDB" id="A0A9X3WKX6"/>
<comment type="catalytic activity">
    <reaction evidence="8 9">
        <text>hydroxymethylbilane = uroporphyrinogen III + H2O</text>
        <dbReference type="Rhea" id="RHEA:18965"/>
        <dbReference type="ChEBI" id="CHEBI:15377"/>
        <dbReference type="ChEBI" id="CHEBI:57308"/>
        <dbReference type="ChEBI" id="CHEBI:57845"/>
        <dbReference type="EC" id="4.2.1.75"/>
    </reaction>
</comment>
<dbReference type="CDD" id="cd06578">
    <property type="entry name" value="HemD"/>
    <property type="match status" value="1"/>
</dbReference>
<dbReference type="InterPro" id="IPR003754">
    <property type="entry name" value="4pyrrol_synth_uPrphyn_synth"/>
</dbReference>
<organism evidence="11 12">
    <name type="scientific">Aquibacillus koreensis</name>
    <dbReference type="NCBI Taxonomy" id="279446"/>
    <lineage>
        <taxon>Bacteria</taxon>
        <taxon>Bacillati</taxon>
        <taxon>Bacillota</taxon>
        <taxon>Bacilli</taxon>
        <taxon>Bacillales</taxon>
        <taxon>Bacillaceae</taxon>
        <taxon>Aquibacillus</taxon>
    </lineage>
</organism>
<dbReference type="Proteomes" id="UP001145072">
    <property type="component" value="Unassembled WGS sequence"/>
</dbReference>
<proteinExistence type="inferred from homology"/>
<keyword evidence="5 9" id="KW-0627">Porphyrin biosynthesis</keyword>
<dbReference type="SUPFAM" id="SSF69618">
    <property type="entry name" value="HemD-like"/>
    <property type="match status" value="1"/>
</dbReference>
<evidence type="ECO:0000256" key="8">
    <source>
        <dbReference type="ARBA" id="ARBA00048617"/>
    </source>
</evidence>
<dbReference type="PANTHER" id="PTHR38042">
    <property type="entry name" value="UROPORPHYRINOGEN-III SYNTHASE, CHLOROPLASTIC"/>
    <property type="match status" value="1"/>
</dbReference>
<comment type="similarity">
    <text evidence="2 9">Belongs to the uroporphyrinogen-III synthase family.</text>
</comment>
<keyword evidence="4 9" id="KW-0456">Lyase</keyword>
<dbReference type="Gene3D" id="3.40.50.10090">
    <property type="match status" value="2"/>
</dbReference>
<evidence type="ECO:0000256" key="1">
    <source>
        <dbReference type="ARBA" id="ARBA00004772"/>
    </source>
</evidence>
<dbReference type="GO" id="GO:0006782">
    <property type="term" value="P:protoporphyrinogen IX biosynthetic process"/>
    <property type="evidence" value="ECO:0007669"/>
    <property type="project" value="UniProtKB-UniRule"/>
</dbReference>
<evidence type="ECO:0000313" key="11">
    <source>
        <dbReference type="EMBL" id="MDC3419179.1"/>
    </source>
</evidence>
<dbReference type="GO" id="GO:0004852">
    <property type="term" value="F:uroporphyrinogen-III synthase activity"/>
    <property type="evidence" value="ECO:0007669"/>
    <property type="project" value="UniProtKB-UniRule"/>
</dbReference>
<evidence type="ECO:0000256" key="3">
    <source>
        <dbReference type="ARBA" id="ARBA00013109"/>
    </source>
</evidence>
<evidence type="ECO:0000259" key="10">
    <source>
        <dbReference type="Pfam" id="PF02602"/>
    </source>
</evidence>
<comment type="function">
    <text evidence="6 9">Catalyzes cyclization of the linear tetrapyrrole, hydroxymethylbilane, to the macrocyclic uroporphyrinogen III.</text>
</comment>
<dbReference type="PANTHER" id="PTHR38042:SF1">
    <property type="entry name" value="UROPORPHYRINOGEN-III SYNTHASE, CHLOROPLASTIC"/>
    <property type="match status" value="1"/>
</dbReference>
<evidence type="ECO:0000256" key="7">
    <source>
        <dbReference type="ARBA" id="ARBA00040167"/>
    </source>
</evidence>
<feature type="domain" description="Tetrapyrrole biosynthesis uroporphyrinogen III synthase" evidence="10">
    <location>
        <begin position="21"/>
        <end position="250"/>
    </location>
</feature>
<dbReference type="GO" id="GO:0006780">
    <property type="term" value="P:uroporphyrinogen III biosynthetic process"/>
    <property type="evidence" value="ECO:0007669"/>
    <property type="project" value="UniProtKB-UniRule"/>
</dbReference>
<accession>A0A9X3WKX6</accession>
<dbReference type="Pfam" id="PF02602">
    <property type="entry name" value="HEM4"/>
    <property type="match status" value="1"/>
</dbReference>
<comment type="pathway">
    <text evidence="1 9">Porphyrin-containing compound metabolism; protoporphyrin-IX biosynthesis; coproporphyrinogen-III from 5-aminolevulinate: step 3/4.</text>
</comment>
<name>A0A9X3WKX6_9BACI</name>
<evidence type="ECO:0000256" key="4">
    <source>
        <dbReference type="ARBA" id="ARBA00023239"/>
    </source>
</evidence>
<keyword evidence="12" id="KW-1185">Reference proteome</keyword>